<dbReference type="FunFam" id="1.10.10.10:FF:000001">
    <property type="entry name" value="LysR family transcriptional regulator"/>
    <property type="match status" value="1"/>
</dbReference>
<dbReference type="InterPro" id="IPR036390">
    <property type="entry name" value="WH_DNA-bd_sf"/>
</dbReference>
<dbReference type="PANTHER" id="PTHR30537">
    <property type="entry name" value="HTH-TYPE TRANSCRIPTIONAL REGULATOR"/>
    <property type="match status" value="1"/>
</dbReference>
<keyword evidence="2" id="KW-0805">Transcription regulation</keyword>
<comment type="similarity">
    <text evidence="1">Belongs to the LysR transcriptional regulatory family.</text>
</comment>
<dbReference type="Proteomes" id="UP000264310">
    <property type="component" value="Unassembled WGS sequence"/>
</dbReference>
<dbReference type="OrthoDB" id="7914859at2"/>
<dbReference type="GO" id="GO:0043565">
    <property type="term" value="F:sequence-specific DNA binding"/>
    <property type="evidence" value="ECO:0007669"/>
    <property type="project" value="TreeGrafter"/>
</dbReference>
<sequence length="313" mass="35473">MSTFEAVARLGGVSRAAEELGVSPSAVSQQLRLLEEQFGVLLFRREKRRLSLTDDGERLYQTTSQALRMIRDVRSAIVRKREGRRFVMRVSPSFGVRWLGPRLKRFLDTNSGWDLRIDATPDFSRFETEITDIDLRYGPGAWSGLHSEAVLNDLVLPMCSPAYRDELTRISEDPRQQLASARLIDSVKALYRWDFWLTEQGIDTIPSVFPIQLDRSSMAIQLAVDDGGVVLESSTLAIRELVNGDLVPLSPSLPVIEFPAYWIVCPARHRNRRIVANFSNWIREEATEHDRLARNLLTRLGCTFSPPAGMDIA</sequence>
<evidence type="ECO:0000259" key="5">
    <source>
        <dbReference type="PROSITE" id="PS50931"/>
    </source>
</evidence>
<dbReference type="GO" id="GO:0006351">
    <property type="term" value="P:DNA-templated transcription"/>
    <property type="evidence" value="ECO:0007669"/>
    <property type="project" value="TreeGrafter"/>
</dbReference>
<dbReference type="Gene3D" id="3.40.190.10">
    <property type="entry name" value="Periplasmic binding protein-like II"/>
    <property type="match status" value="2"/>
</dbReference>
<reference evidence="6 7" key="1">
    <citation type="submission" date="2018-08" db="EMBL/GenBank/DDBJ databases">
        <title>Fulvimarina sp. 85, whole genome shotgun sequence.</title>
        <authorList>
            <person name="Tuo L."/>
        </authorList>
    </citation>
    <scope>NUCLEOTIDE SEQUENCE [LARGE SCALE GENOMIC DNA]</scope>
    <source>
        <strain evidence="6 7">85</strain>
    </source>
</reference>
<comment type="caution">
    <text evidence="6">The sequence shown here is derived from an EMBL/GenBank/DDBJ whole genome shotgun (WGS) entry which is preliminary data.</text>
</comment>
<evidence type="ECO:0000256" key="4">
    <source>
        <dbReference type="ARBA" id="ARBA00023163"/>
    </source>
</evidence>
<dbReference type="GO" id="GO:0003700">
    <property type="term" value="F:DNA-binding transcription factor activity"/>
    <property type="evidence" value="ECO:0007669"/>
    <property type="project" value="InterPro"/>
</dbReference>
<dbReference type="CDD" id="cd00090">
    <property type="entry name" value="HTH_ARSR"/>
    <property type="match status" value="1"/>
</dbReference>
<keyword evidence="4" id="KW-0804">Transcription</keyword>
<gene>
    <name evidence="6" type="ORF">DYI37_08805</name>
</gene>
<evidence type="ECO:0000256" key="2">
    <source>
        <dbReference type="ARBA" id="ARBA00023015"/>
    </source>
</evidence>
<feature type="domain" description="HTH lysR-type" evidence="5">
    <location>
        <begin position="1"/>
        <end position="53"/>
    </location>
</feature>
<dbReference type="InterPro" id="IPR058163">
    <property type="entry name" value="LysR-type_TF_proteobact-type"/>
</dbReference>
<dbReference type="Pfam" id="PF00126">
    <property type="entry name" value="HTH_1"/>
    <property type="match status" value="1"/>
</dbReference>
<proteinExistence type="inferred from homology"/>
<organism evidence="6 7">
    <name type="scientific">Fulvimarina endophytica</name>
    <dbReference type="NCBI Taxonomy" id="2293836"/>
    <lineage>
        <taxon>Bacteria</taxon>
        <taxon>Pseudomonadati</taxon>
        <taxon>Pseudomonadota</taxon>
        <taxon>Alphaproteobacteria</taxon>
        <taxon>Hyphomicrobiales</taxon>
        <taxon>Aurantimonadaceae</taxon>
        <taxon>Fulvimarina</taxon>
    </lineage>
</organism>
<evidence type="ECO:0000256" key="1">
    <source>
        <dbReference type="ARBA" id="ARBA00009437"/>
    </source>
</evidence>
<dbReference type="Gene3D" id="1.10.10.10">
    <property type="entry name" value="Winged helix-like DNA-binding domain superfamily/Winged helix DNA-binding domain"/>
    <property type="match status" value="1"/>
</dbReference>
<evidence type="ECO:0000256" key="3">
    <source>
        <dbReference type="ARBA" id="ARBA00023125"/>
    </source>
</evidence>
<evidence type="ECO:0000313" key="7">
    <source>
        <dbReference type="Proteomes" id="UP000264310"/>
    </source>
</evidence>
<dbReference type="Pfam" id="PF03466">
    <property type="entry name" value="LysR_substrate"/>
    <property type="match status" value="1"/>
</dbReference>
<dbReference type="InterPro" id="IPR011991">
    <property type="entry name" value="ArsR-like_HTH"/>
</dbReference>
<dbReference type="AlphaFoldDB" id="A0A371X5U6"/>
<keyword evidence="3" id="KW-0238">DNA-binding</keyword>
<dbReference type="SUPFAM" id="SSF53850">
    <property type="entry name" value="Periplasmic binding protein-like II"/>
    <property type="match status" value="1"/>
</dbReference>
<dbReference type="InterPro" id="IPR000847">
    <property type="entry name" value="LysR_HTH_N"/>
</dbReference>
<dbReference type="PANTHER" id="PTHR30537:SF79">
    <property type="entry name" value="TRANSCRIPTIONAL REGULATOR-RELATED"/>
    <property type="match status" value="1"/>
</dbReference>
<dbReference type="InterPro" id="IPR036388">
    <property type="entry name" value="WH-like_DNA-bd_sf"/>
</dbReference>
<evidence type="ECO:0000313" key="6">
    <source>
        <dbReference type="EMBL" id="RFC64579.1"/>
    </source>
</evidence>
<accession>A0A371X5U6</accession>
<protein>
    <submittedName>
        <fullName evidence="6">LysR family transcriptional regulator</fullName>
    </submittedName>
</protein>
<keyword evidence="7" id="KW-1185">Reference proteome</keyword>
<dbReference type="InterPro" id="IPR005119">
    <property type="entry name" value="LysR_subst-bd"/>
</dbReference>
<dbReference type="EMBL" id="QURL01000003">
    <property type="protein sequence ID" value="RFC64579.1"/>
    <property type="molecule type" value="Genomic_DNA"/>
</dbReference>
<name>A0A371X5U6_9HYPH</name>
<dbReference type="SUPFAM" id="SSF46785">
    <property type="entry name" value="Winged helix' DNA-binding domain"/>
    <property type="match status" value="1"/>
</dbReference>
<dbReference type="PRINTS" id="PR00039">
    <property type="entry name" value="HTHLYSR"/>
</dbReference>
<dbReference type="PROSITE" id="PS50931">
    <property type="entry name" value="HTH_LYSR"/>
    <property type="match status" value="1"/>
</dbReference>